<dbReference type="GO" id="GO:0000287">
    <property type="term" value="F:magnesium ion binding"/>
    <property type="evidence" value="ECO:0007669"/>
    <property type="project" value="TreeGrafter"/>
</dbReference>
<dbReference type="AlphaFoldDB" id="A0A402C4H4"/>
<keyword evidence="3" id="KW-0460">Magnesium</keyword>
<keyword evidence="5" id="KW-1185">Reference proteome</keyword>
<dbReference type="SUPFAM" id="SSF51621">
    <property type="entry name" value="Phosphoenolpyruvate/pyruvate domain"/>
    <property type="match status" value="1"/>
</dbReference>
<dbReference type="GO" id="GO:0006107">
    <property type="term" value="P:oxaloacetate metabolic process"/>
    <property type="evidence" value="ECO:0007669"/>
    <property type="project" value="TreeGrafter"/>
</dbReference>
<dbReference type="EMBL" id="BHYM01000020">
    <property type="protein sequence ID" value="GCE38468.1"/>
    <property type="molecule type" value="Genomic_DNA"/>
</dbReference>
<evidence type="ECO:0000256" key="3">
    <source>
        <dbReference type="ARBA" id="ARBA00022842"/>
    </source>
</evidence>
<evidence type="ECO:0000256" key="2">
    <source>
        <dbReference type="ARBA" id="ARBA00022723"/>
    </source>
</evidence>
<accession>A0A402C4H4</accession>
<dbReference type="InterPro" id="IPR039480">
    <property type="entry name" value="C-C_Bond_Lyase-like"/>
</dbReference>
<dbReference type="PANTHER" id="PTHR32308">
    <property type="entry name" value="LYASE BETA SUBUNIT, PUTATIVE (AFU_ORTHOLOGUE AFUA_4G13030)-RELATED"/>
    <property type="match status" value="1"/>
</dbReference>
<reference evidence="4 5" key="1">
    <citation type="submission" date="2018-11" db="EMBL/GenBank/DDBJ databases">
        <title>Microbial catabolism of amino acid.</title>
        <authorList>
            <person name="Hibi M."/>
            <person name="Ogawa J."/>
        </authorList>
    </citation>
    <scope>NUCLEOTIDE SEQUENCE [LARGE SCALE GENOMIC DNA]</scope>
    <source>
        <strain evidence="4 5">C31-06</strain>
    </source>
</reference>
<keyword evidence="2" id="KW-0479">Metal-binding</keyword>
<dbReference type="RefSeq" id="WP_124391018.1">
    <property type="nucleotide sequence ID" value="NZ_BHYM01000020.1"/>
</dbReference>
<evidence type="ECO:0000256" key="1">
    <source>
        <dbReference type="ARBA" id="ARBA00001946"/>
    </source>
</evidence>
<name>A0A402C4H4_RHOWR</name>
<sequence>MSISEEVLTTAVPSGVTTAVRHVRHFHHLEHETHDRLFLHAPQALGPDEDRTVLAVALGATLYVPANRSDLAETILRRSADGVCSMVLDLEDAVADDQVESALLNAVDALDLLATRGGARMQLFVRVRAAEDLRRIAGLLTTGVEVLSGFVFPKFGSATGGAFLDELAAASERLGKQLYAMPVLESPALVHRESRDDELAKIGALLVEHRERILAVRIGATDMCATFGIRRDRDLTIYDVRVVADAIAGIVNFLGRADETGHVITGPVWEYFADHERMFRPTLRATPFEEHDEVRFRQQLVSRDLDGLLREIALDRANGIQGKTVIHPTHVAAVHALSAVTHEEYHDALDILGAEGVGGVQASGYRNKMNEMRPHRSWAEKTLVRAKVFGVTNEGITFVDLLTALAVR</sequence>
<dbReference type="GO" id="GO:0016829">
    <property type="term" value="F:lyase activity"/>
    <property type="evidence" value="ECO:0007669"/>
    <property type="project" value="UniProtKB-KW"/>
</dbReference>
<comment type="caution">
    <text evidence="4">The sequence shown here is derived from an EMBL/GenBank/DDBJ whole genome shotgun (WGS) entry which is preliminary data.</text>
</comment>
<dbReference type="Pfam" id="PF15617">
    <property type="entry name" value="C-C_Bond_Lyase"/>
    <property type="match status" value="1"/>
</dbReference>
<dbReference type="PANTHER" id="PTHR32308:SF10">
    <property type="entry name" value="CITRATE LYASE SUBUNIT BETA"/>
    <property type="match status" value="1"/>
</dbReference>
<dbReference type="InterPro" id="IPR015813">
    <property type="entry name" value="Pyrv/PenolPyrv_kinase-like_dom"/>
</dbReference>
<comment type="cofactor">
    <cofactor evidence="1">
        <name>Mg(2+)</name>
        <dbReference type="ChEBI" id="CHEBI:18420"/>
    </cofactor>
</comment>
<dbReference type="Gene3D" id="3.20.20.60">
    <property type="entry name" value="Phosphoenolpyruvate-binding domains"/>
    <property type="match status" value="2"/>
</dbReference>
<dbReference type="Proteomes" id="UP000287519">
    <property type="component" value="Unassembled WGS sequence"/>
</dbReference>
<proteinExistence type="predicted"/>
<evidence type="ECO:0000313" key="5">
    <source>
        <dbReference type="Proteomes" id="UP000287519"/>
    </source>
</evidence>
<organism evidence="4 5">
    <name type="scientific">Rhodococcus wratislaviensis</name>
    <name type="common">Tsukamurella wratislaviensis</name>
    <dbReference type="NCBI Taxonomy" id="44752"/>
    <lineage>
        <taxon>Bacteria</taxon>
        <taxon>Bacillati</taxon>
        <taxon>Actinomycetota</taxon>
        <taxon>Actinomycetes</taxon>
        <taxon>Mycobacteriales</taxon>
        <taxon>Nocardiaceae</taxon>
        <taxon>Rhodococcus</taxon>
    </lineage>
</organism>
<protein>
    <submittedName>
        <fullName evidence="4">Citrate lyase beta chain</fullName>
    </submittedName>
</protein>
<gene>
    <name evidence="4" type="ORF">Rhow_001992</name>
</gene>
<evidence type="ECO:0000313" key="4">
    <source>
        <dbReference type="EMBL" id="GCE38468.1"/>
    </source>
</evidence>
<dbReference type="OrthoDB" id="348111at2"/>
<dbReference type="InterPro" id="IPR040442">
    <property type="entry name" value="Pyrv_kinase-like_dom_sf"/>
</dbReference>
<keyword evidence="4" id="KW-0456">Lyase</keyword>